<dbReference type="Proteomes" id="UP000268093">
    <property type="component" value="Unassembled WGS sequence"/>
</dbReference>
<dbReference type="GO" id="GO:0005634">
    <property type="term" value="C:nucleus"/>
    <property type="evidence" value="ECO:0007669"/>
    <property type="project" value="TreeGrafter"/>
</dbReference>
<organism evidence="2 3">
    <name type="scientific">Jimgerdemannia flammicorona</name>
    <dbReference type="NCBI Taxonomy" id="994334"/>
    <lineage>
        <taxon>Eukaryota</taxon>
        <taxon>Fungi</taxon>
        <taxon>Fungi incertae sedis</taxon>
        <taxon>Mucoromycota</taxon>
        <taxon>Mucoromycotina</taxon>
        <taxon>Endogonomycetes</taxon>
        <taxon>Endogonales</taxon>
        <taxon>Endogonaceae</taxon>
        <taxon>Jimgerdemannia</taxon>
    </lineage>
</organism>
<sequence length="209" mass="24447">RPLIFLRTNQHSNHTFDNGTISDSVAIKFLFHLRIVIHTSLFVQSPTQPNNKRHTLKTIKNRDTLHPSGRKASQLTRVLMRNDRLEKKMAERRLAANPLVERWLWFRYALDDTLPCATRLELHDLIDMYLKRHDEELTELKALHRKGQRPKAAREDLLIALIKKERDEYAKGFGACFAFLSVFIDMGVGRYRWREGDGKGRVIMVDALM</sequence>
<dbReference type="PANTHER" id="PTHR13349:SF2">
    <property type="entry name" value="TRANSLATION MACHINERY-ASSOCIATED PROTEIN 16"/>
    <property type="match status" value="1"/>
</dbReference>
<keyword evidence="3" id="KW-1185">Reference proteome</keyword>
<dbReference type="PANTHER" id="PTHR13349">
    <property type="entry name" value="TRANSLATION MACHINERY-ASSOCIATED PROTEIN 16"/>
    <property type="match status" value="1"/>
</dbReference>
<evidence type="ECO:0008006" key="4">
    <source>
        <dbReference type="Google" id="ProtNLM"/>
    </source>
</evidence>
<gene>
    <name evidence="2" type="ORF">BC936DRAFT_138901</name>
</gene>
<dbReference type="OrthoDB" id="270284at2759"/>
<dbReference type="InterPro" id="IPR038356">
    <property type="entry name" value="Tma16_sf"/>
</dbReference>
<comment type="similarity">
    <text evidence="1">Belongs to the TMA16 family.</text>
</comment>
<dbReference type="InterPro" id="IPR021346">
    <property type="entry name" value="Tma16"/>
</dbReference>
<evidence type="ECO:0000313" key="2">
    <source>
        <dbReference type="EMBL" id="RUP24688.1"/>
    </source>
</evidence>
<dbReference type="AlphaFoldDB" id="A0A433BEP2"/>
<proteinExistence type="inferred from homology"/>
<comment type="caution">
    <text evidence="2">The sequence shown here is derived from an EMBL/GenBank/DDBJ whole genome shotgun (WGS) entry which is preliminary data.</text>
</comment>
<evidence type="ECO:0000256" key="1">
    <source>
        <dbReference type="ARBA" id="ARBA00034127"/>
    </source>
</evidence>
<evidence type="ECO:0000313" key="3">
    <source>
        <dbReference type="Proteomes" id="UP000268093"/>
    </source>
</evidence>
<name>A0A433BEP2_9FUNG</name>
<protein>
    <recommendedName>
        <fullName evidence="4">Translation machinery-associated protein 16</fullName>
    </recommendedName>
</protein>
<reference evidence="2 3" key="1">
    <citation type="journal article" date="2018" name="New Phytol.">
        <title>Phylogenomics of Endogonaceae and evolution of mycorrhizas within Mucoromycota.</title>
        <authorList>
            <person name="Chang Y."/>
            <person name="Desiro A."/>
            <person name="Na H."/>
            <person name="Sandor L."/>
            <person name="Lipzen A."/>
            <person name="Clum A."/>
            <person name="Barry K."/>
            <person name="Grigoriev I.V."/>
            <person name="Martin F.M."/>
            <person name="Stajich J.E."/>
            <person name="Smith M.E."/>
            <person name="Bonito G."/>
            <person name="Spatafora J.W."/>
        </authorList>
    </citation>
    <scope>NUCLEOTIDE SEQUENCE [LARGE SCALE GENOMIC DNA]</scope>
    <source>
        <strain evidence="2 3">GMNB39</strain>
    </source>
</reference>
<dbReference type="EMBL" id="RBNI01013924">
    <property type="protein sequence ID" value="RUP24688.1"/>
    <property type="molecule type" value="Genomic_DNA"/>
</dbReference>
<dbReference type="Pfam" id="PF11176">
    <property type="entry name" value="Tma16"/>
    <property type="match status" value="1"/>
</dbReference>
<feature type="non-terminal residue" evidence="2">
    <location>
        <position position="1"/>
    </location>
</feature>
<dbReference type="Gene3D" id="1.20.1440.170">
    <property type="entry name" value="Translation machinery-associated protein 16-like"/>
    <property type="match status" value="1"/>
</dbReference>
<accession>A0A433BEP2</accession>